<keyword evidence="2" id="KW-0472">Membrane</keyword>
<protein>
    <submittedName>
        <fullName evidence="3">Uncharacterized protein</fullName>
    </submittedName>
</protein>
<sequence length="121" mass="12882">MSNATIEGAAAQGGAMGIAMALVGLAIVGMLLGAFWWGRRRQDRAPRPPTPDEQPKLPGGRRSRTVQEMREPEEVPRDGDRLTPHQLRHSPTRSSSETERPKWSPGSSGAFGSGGPGGKQG</sequence>
<organism evidence="3 4">
    <name type="scientific">Streptomyces indicus</name>
    <dbReference type="NCBI Taxonomy" id="417292"/>
    <lineage>
        <taxon>Bacteria</taxon>
        <taxon>Bacillati</taxon>
        <taxon>Actinomycetota</taxon>
        <taxon>Actinomycetes</taxon>
        <taxon>Kitasatosporales</taxon>
        <taxon>Streptomycetaceae</taxon>
        <taxon>Streptomyces</taxon>
    </lineage>
</organism>
<keyword evidence="4" id="KW-1185">Reference proteome</keyword>
<dbReference type="Proteomes" id="UP000199155">
    <property type="component" value="Unassembled WGS sequence"/>
</dbReference>
<evidence type="ECO:0000313" key="4">
    <source>
        <dbReference type="Proteomes" id="UP000199155"/>
    </source>
</evidence>
<dbReference type="AlphaFoldDB" id="A0A1G8TSY7"/>
<reference evidence="3 4" key="1">
    <citation type="submission" date="2016-10" db="EMBL/GenBank/DDBJ databases">
        <authorList>
            <person name="de Groot N.N."/>
        </authorList>
    </citation>
    <scope>NUCLEOTIDE SEQUENCE [LARGE SCALE GENOMIC DNA]</scope>
    <source>
        <strain evidence="3 4">CGMCC 4.5727</strain>
    </source>
</reference>
<accession>A0A1G8TSY7</accession>
<feature type="transmembrane region" description="Helical" evidence="2">
    <location>
        <begin position="15"/>
        <end position="37"/>
    </location>
</feature>
<proteinExistence type="predicted"/>
<dbReference type="Pfam" id="PF20087">
    <property type="entry name" value="DUF6479"/>
    <property type="match status" value="1"/>
</dbReference>
<keyword evidence="2" id="KW-0812">Transmembrane</keyword>
<dbReference type="STRING" id="417292.SAMN05421806_101431"/>
<evidence type="ECO:0000313" key="3">
    <source>
        <dbReference type="EMBL" id="SDJ44494.1"/>
    </source>
</evidence>
<dbReference type="RefSeq" id="WP_093606901.1">
    <property type="nucleotide sequence ID" value="NZ_FNFF01000001.1"/>
</dbReference>
<evidence type="ECO:0000256" key="1">
    <source>
        <dbReference type="SAM" id="MobiDB-lite"/>
    </source>
</evidence>
<feature type="compositionally biased region" description="Basic and acidic residues" evidence="1">
    <location>
        <begin position="65"/>
        <end position="83"/>
    </location>
</feature>
<evidence type="ECO:0000256" key="2">
    <source>
        <dbReference type="SAM" id="Phobius"/>
    </source>
</evidence>
<dbReference type="InterPro" id="IPR045513">
    <property type="entry name" value="DUF6479"/>
</dbReference>
<name>A0A1G8TSY7_9ACTN</name>
<feature type="compositionally biased region" description="Gly residues" evidence="1">
    <location>
        <begin position="109"/>
        <end position="121"/>
    </location>
</feature>
<dbReference type="EMBL" id="FNFF01000001">
    <property type="protein sequence ID" value="SDJ44494.1"/>
    <property type="molecule type" value="Genomic_DNA"/>
</dbReference>
<gene>
    <name evidence="3" type="ORF">SAMN05421806_101431</name>
</gene>
<keyword evidence="2" id="KW-1133">Transmembrane helix</keyword>
<dbReference type="OrthoDB" id="4330154at2"/>
<feature type="region of interest" description="Disordered" evidence="1">
    <location>
        <begin position="40"/>
        <end position="121"/>
    </location>
</feature>